<keyword evidence="2" id="KW-1133">Transmembrane helix</keyword>
<keyword evidence="2" id="KW-0812">Transmembrane</keyword>
<protein>
    <recommendedName>
        <fullName evidence="5">Heavy metal-binding domain-containing protein</fullName>
    </recommendedName>
</protein>
<sequence length="180" mass="19597">MSAVSHGSFAVRAVQALLGLWLIAEAANLFSVGEADGAVTYLVLALALVAMMEFLFRRISRATTKAEESRNLYRADTFPQVLADALARAQAQIKVFTYPLPDGKVKETLGIVRGISKTEASSRQEFRLAEQEALLLMLKQAYDRGANAVVGVRLTTGTYETSGSQWQVARPVYIGTAVRI</sequence>
<name>L0GV71_9GAMM</name>
<dbReference type="HOGENOM" id="CLU_1495538_0_0_6"/>
<dbReference type="OrthoDB" id="9256109at2"/>
<evidence type="ECO:0000256" key="2">
    <source>
        <dbReference type="SAM" id="Phobius"/>
    </source>
</evidence>
<dbReference type="Gene3D" id="3.30.110.70">
    <property type="entry name" value="Hypothetical protein apc22750. Chain B"/>
    <property type="match status" value="1"/>
</dbReference>
<comment type="similarity">
    <text evidence="1">Belongs to the UPF0145 family.</text>
</comment>
<organism evidence="3 4">
    <name type="scientific">Thioflavicoccus mobilis 8321</name>
    <dbReference type="NCBI Taxonomy" id="765912"/>
    <lineage>
        <taxon>Bacteria</taxon>
        <taxon>Pseudomonadati</taxon>
        <taxon>Pseudomonadota</taxon>
        <taxon>Gammaproteobacteria</taxon>
        <taxon>Chromatiales</taxon>
        <taxon>Chromatiaceae</taxon>
        <taxon>Thioflavicoccus</taxon>
    </lineage>
</organism>
<gene>
    <name evidence="3" type="ORF">Thimo_0896</name>
</gene>
<dbReference type="SUPFAM" id="SSF117782">
    <property type="entry name" value="YbjQ-like"/>
    <property type="match status" value="1"/>
</dbReference>
<evidence type="ECO:0000256" key="1">
    <source>
        <dbReference type="ARBA" id="ARBA00010751"/>
    </source>
</evidence>
<dbReference type="KEGG" id="tmb:Thimo_0896"/>
<dbReference type="Proteomes" id="UP000010816">
    <property type="component" value="Chromosome"/>
</dbReference>
<dbReference type="EMBL" id="CP003051">
    <property type="protein sequence ID" value="AGA89727.1"/>
    <property type="molecule type" value="Genomic_DNA"/>
</dbReference>
<dbReference type="RefSeq" id="WP_015279873.1">
    <property type="nucleotide sequence ID" value="NC_019940.1"/>
</dbReference>
<keyword evidence="4" id="KW-1185">Reference proteome</keyword>
<evidence type="ECO:0008006" key="5">
    <source>
        <dbReference type="Google" id="ProtNLM"/>
    </source>
</evidence>
<dbReference type="Pfam" id="PF01906">
    <property type="entry name" value="YbjQ_1"/>
    <property type="match status" value="1"/>
</dbReference>
<dbReference type="InterPro" id="IPR002765">
    <property type="entry name" value="UPF0145_YbjQ-like"/>
</dbReference>
<feature type="transmembrane region" description="Helical" evidence="2">
    <location>
        <begin position="39"/>
        <end position="56"/>
    </location>
</feature>
<dbReference type="InterPro" id="IPR035439">
    <property type="entry name" value="UPF0145_dom_sf"/>
</dbReference>
<evidence type="ECO:0000313" key="3">
    <source>
        <dbReference type="EMBL" id="AGA89727.1"/>
    </source>
</evidence>
<keyword evidence="2" id="KW-0472">Membrane</keyword>
<accession>L0GV71</accession>
<dbReference type="AlphaFoldDB" id="L0GV71"/>
<evidence type="ECO:0000313" key="4">
    <source>
        <dbReference type="Proteomes" id="UP000010816"/>
    </source>
</evidence>
<proteinExistence type="inferred from homology"/>
<dbReference type="eggNOG" id="COG0393">
    <property type="taxonomic scope" value="Bacteria"/>
</dbReference>
<reference evidence="3 4" key="1">
    <citation type="submission" date="2011-09" db="EMBL/GenBank/DDBJ databases">
        <title>Complete sequence of chromosome of Thioflavicoccus mobilis 8321.</title>
        <authorList>
            <consortium name="US DOE Joint Genome Institute"/>
            <person name="Lucas S."/>
            <person name="Han J."/>
            <person name="Lapidus A."/>
            <person name="Cheng J.-F."/>
            <person name="Goodwin L."/>
            <person name="Pitluck S."/>
            <person name="Peters L."/>
            <person name="Ovchinnikova G."/>
            <person name="Lu M."/>
            <person name="Detter J.C."/>
            <person name="Han C."/>
            <person name="Tapia R."/>
            <person name="Land M."/>
            <person name="Hauser L."/>
            <person name="Kyrpides N."/>
            <person name="Ivanova N."/>
            <person name="Pagani I."/>
            <person name="Vogl K."/>
            <person name="Liu Z."/>
            <person name="Imhoff J."/>
            <person name="Thiel V."/>
            <person name="Frigaard N.-U."/>
            <person name="Bryant D."/>
            <person name="Woyke T."/>
        </authorList>
    </citation>
    <scope>NUCLEOTIDE SEQUENCE [LARGE SCALE GENOMIC DNA]</scope>
    <source>
        <strain evidence="3 4">8321</strain>
    </source>
</reference>